<accession>A0AAV1C1R5</accession>
<protein>
    <submittedName>
        <fullName evidence="16">OLC1v1023818C1</fullName>
    </submittedName>
</protein>
<dbReference type="GO" id="GO:0016740">
    <property type="term" value="F:transferase activity"/>
    <property type="evidence" value="ECO:0007669"/>
    <property type="project" value="UniProtKB-KW"/>
</dbReference>
<evidence type="ECO:0000313" key="16">
    <source>
        <dbReference type="EMBL" id="CAI9089271.1"/>
    </source>
</evidence>
<gene>
    <name evidence="16" type="ORF">OLC1_LOCUS1645</name>
</gene>
<evidence type="ECO:0000313" key="17">
    <source>
        <dbReference type="Proteomes" id="UP001161247"/>
    </source>
</evidence>
<dbReference type="GO" id="GO:0008270">
    <property type="term" value="F:zinc ion binding"/>
    <property type="evidence" value="ECO:0007669"/>
    <property type="project" value="UniProtKB-KW"/>
</dbReference>
<evidence type="ECO:0000256" key="10">
    <source>
        <dbReference type="ARBA" id="ARBA00023136"/>
    </source>
</evidence>
<reference evidence="16" key="1">
    <citation type="submission" date="2023-03" db="EMBL/GenBank/DDBJ databases">
        <authorList>
            <person name="Julca I."/>
        </authorList>
    </citation>
    <scope>NUCLEOTIDE SEQUENCE</scope>
</reference>
<evidence type="ECO:0000256" key="7">
    <source>
        <dbReference type="ARBA" id="ARBA00022786"/>
    </source>
</evidence>
<organism evidence="16 17">
    <name type="scientific">Oldenlandia corymbosa var. corymbosa</name>
    <dbReference type="NCBI Taxonomy" id="529605"/>
    <lineage>
        <taxon>Eukaryota</taxon>
        <taxon>Viridiplantae</taxon>
        <taxon>Streptophyta</taxon>
        <taxon>Embryophyta</taxon>
        <taxon>Tracheophyta</taxon>
        <taxon>Spermatophyta</taxon>
        <taxon>Magnoliopsida</taxon>
        <taxon>eudicotyledons</taxon>
        <taxon>Gunneridae</taxon>
        <taxon>Pentapetalae</taxon>
        <taxon>asterids</taxon>
        <taxon>lamiids</taxon>
        <taxon>Gentianales</taxon>
        <taxon>Rubiaceae</taxon>
        <taxon>Rubioideae</taxon>
        <taxon>Spermacoceae</taxon>
        <taxon>Hedyotis-Oldenlandia complex</taxon>
        <taxon>Oldenlandia</taxon>
    </lineage>
</organism>
<dbReference type="SUPFAM" id="SSF57850">
    <property type="entry name" value="RING/U-box"/>
    <property type="match status" value="1"/>
</dbReference>
<feature type="domain" description="RING-type" evidence="15">
    <location>
        <begin position="123"/>
        <end position="165"/>
    </location>
</feature>
<evidence type="ECO:0000256" key="6">
    <source>
        <dbReference type="ARBA" id="ARBA00022771"/>
    </source>
</evidence>
<keyword evidence="17" id="KW-1185">Reference proteome</keyword>
<dbReference type="PANTHER" id="PTHR45768">
    <property type="entry name" value="E3 UBIQUITIN-PROTEIN LIGASE RNF13-LIKE"/>
    <property type="match status" value="1"/>
</dbReference>
<keyword evidence="4 14" id="KW-0812">Transmembrane</keyword>
<keyword evidence="9 14" id="KW-1133">Transmembrane helix</keyword>
<dbReference type="EMBL" id="OX459118">
    <property type="protein sequence ID" value="CAI9089271.1"/>
    <property type="molecule type" value="Genomic_DNA"/>
</dbReference>
<evidence type="ECO:0000256" key="1">
    <source>
        <dbReference type="ARBA" id="ARBA00004167"/>
    </source>
</evidence>
<evidence type="ECO:0000256" key="5">
    <source>
        <dbReference type="ARBA" id="ARBA00022723"/>
    </source>
</evidence>
<dbReference type="Pfam" id="PF13639">
    <property type="entry name" value="zf-RING_2"/>
    <property type="match status" value="1"/>
</dbReference>
<comment type="similarity">
    <text evidence="11">Belongs to the RING-type zinc finger family. ATL subfamily.</text>
</comment>
<feature type="region of interest" description="Disordered" evidence="13">
    <location>
        <begin position="237"/>
        <end position="257"/>
    </location>
</feature>
<keyword evidence="7" id="KW-0833">Ubl conjugation pathway</keyword>
<dbReference type="CDD" id="cd16461">
    <property type="entry name" value="RING-H2_EL5-like"/>
    <property type="match status" value="1"/>
</dbReference>
<evidence type="ECO:0000259" key="15">
    <source>
        <dbReference type="PROSITE" id="PS50089"/>
    </source>
</evidence>
<dbReference type="PANTHER" id="PTHR45768:SF34">
    <property type="entry name" value="RING-H2 FINGER PROTEIN ATL64"/>
    <property type="match status" value="1"/>
</dbReference>
<keyword evidence="6 12" id="KW-0863">Zinc-finger</keyword>
<comment type="subcellular location">
    <subcellularLocation>
        <location evidence="1">Membrane</location>
        <topology evidence="1">Single-pass membrane protein</topology>
    </subcellularLocation>
</comment>
<evidence type="ECO:0000256" key="8">
    <source>
        <dbReference type="ARBA" id="ARBA00022833"/>
    </source>
</evidence>
<dbReference type="InterPro" id="IPR013083">
    <property type="entry name" value="Znf_RING/FYVE/PHD"/>
</dbReference>
<dbReference type="PROSITE" id="PS50089">
    <property type="entry name" value="ZF_RING_2"/>
    <property type="match status" value="1"/>
</dbReference>
<evidence type="ECO:0000256" key="14">
    <source>
        <dbReference type="SAM" id="Phobius"/>
    </source>
</evidence>
<dbReference type="AlphaFoldDB" id="A0AAV1C1R5"/>
<dbReference type="SMART" id="SM00184">
    <property type="entry name" value="RING"/>
    <property type="match status" value="1"/>
</dbReference>
<keyword evidence="5" id="KW-0479">Metal-binding</keyword>
<evidence type="ECO:0000256" key="13">
    <source>
        <dbReference type="SAM" id="MobiDB-lite"/>
    </source>
</evidence>
<dbReference type="Proteomes" id="UP001161247">
    <property type="component" value="Chromosome 1"/>
</dbReference>
<dbReference type="Gene3D" id="3.30.40.10">
    <property type="entry name" value="Zinc/RING finger domain, C3HC4 (zinc finger)"/>
    <property type="match status" value="1"/>
</dbReference>
<evidence type="ECO:0000256" key="3">
    <source>
        <dbReference type="ARBA" id="ARBA00022679"/>
    </source>
</evidence>
<evidence type="ECO:0000256" key="11">
    <source>
        <dbReference type="ARBA" id="ARBA00024209"/>
    </source>
</evidence>
<keyword evidence="3" id="KW-0808">Transferase</keyword>
<evidence type="ECO:0000256" key="2">
    <source>
        <dbReference type="ARBA" id="ARBA00004906"/>
    </source>
</evidence>
<proteinExistence type="inferred from homology"/>
<comment type="pathway">
    <text evidence="2">Protein modification; protein ubiquitination.</text>
</comment>
<evidence type="ECO:0000256" key="12">
    <source>
        <dbReference type="PROSITE-ProRule" id="PRU00175"/>
    </source>
</evidence>
<evidence type="ECO:0000256" key="4">
    <source>
        <dbReference type="ARBA" id="ARBA00022692"/>
    </source>
</evidence>
<evidence type="ECO:0000256" key="9">
    <source>
        <dbReference type="ARBA" id="ARBA00022989"/>
    </source>
</evidence>
<name>A0AAV1C1R5_OLDCO</name>
<keyword evidence="8" id="KW-0862">Zinc</keyword>
<feature type="transmembrane region" description="Helical" evidence="14">
    <location>
        <begin position="29"/>
        <end position="51"/>
    </location>
</feature>
<dbReference type="GO" id="GO:0016020">
    <property type="term" value="C:membrane"/>
    <property type="evidence" value="ECO:0007669"/>
    <property type="project" value="UniProtKB-SubCell"/>
</dbReference>
<sequence length="257" mass="28277">MASDDSQNFPSTSSFWHPENHKYDMNSKIMLTAIISLSVVVILVSMLHIYARCVLRRQARRRAALRQLRIIATAHYQYGDQIQQPNSGLDPSIIDSLPKFIIKRDRELKDVETGELTTAGTECSVCLSLLEDGEIARKLPNCGHVFHSECIDTWLNSQSTCPICRTGVEPRPGSLAVIPEPREGAVGVPVIPIGPSECGANLEGTSGVGGSARINGSSSFRLSSFRSILSWDRDRSSKRIQHTGIGQEDCSVDLERQ</sequence>
<keyword evidence="10 14" id="KW-0472">Membrane</keyword>
<dbReference type="InterPro" id="IPR001841">
    <property type="entry name" value="Znf_RING"/>
</dbReference>